<dbReference type="Pfam" id="PF06022">
    <property type="entry name" value="Cir_Bir_Yir"/>
    <property type="match status" value="1"/>
</dbReference>
<feature type="transmembrane region" description="Helical" evidence="2">
    <location>
        <begin position="450"/>
        <end position="470"/>
    </location>
</feature>
<keyword evidence="2" id="KW-0812">Transmembrane</keyword>
<protein>
    <submittedName>
        <fullName evidence="3">YIR protein</fullName>
    </submittedName>
</protein>
<feature type="region of interest" description="Disordered" evidence="1">
    <location>
        <begin position="615"/>
        <end position="646"/>
    </location>
</feature>
<keyword evidence="2" id="KW-1133">Transmembrane helix</keyword>
<dbReference type="Proteomes" id="UP000072874">
    <property type="component" value="Chromosome 7"/>
</dbReference>
<feature type="region of interest" description="Disordered" evidence="1">
    <location>
        <begin position="666"/>
        <end position="700"/>
    </location>
</feature>
<feature type="compositionally biased region" description="Low complexity" evidence="1">
    <location>
        <begin position="373"/>
        <end position="385"/>
    </location>
</feature>
<name>A0A077Y2S4_PLAYE</name>
<dbReference type="InterPro" id="IPR006477">
    <property type="entry name" value="Yir_bir_cir"/>
</dbReference>
<evidence type="ECO:0000256" key="2">
    <source>
        <dbReference type="SAM" id="Phobius"/>
    </source>
</evidence>
<reference evidence="4" key="4">
    <citation type="submission" date="2019-05" db="EMBL/GenBank/DDBJ databases">
        <authorList>
            <consortium name="Pathogen Informatics"/>
        </authorList>
    </citation>
    <scope>NUCLEOTIDE SEQUENCE</scope>
    <source>
        <strain evidence="4">17X</strain>
    </source>
</reference>
<dbReference type="Proteomes" id="UP000072904">
    <property type="component" value="Chromosome 7"/>
</dbReference>
<evidence type="ECO:0000313" key="4">
    <source>
        <dbReference type="EMBL" id="VTZ76185.1"/>
    </source>
</evidence>
<reference evidence="3" key="2">
    <citation type="submission" date="2014-05" db="EMBL/GenBank/DDBJ databases">
        <authorList>
            <person name="Aslett A.Martin."/>
            <person name="De Silva Nishadi"/>
        </authorList>
    </citation>
    <scope>NUCLEOTIDE SEQUENCE</scope>
    <source>
        <strain evidence="3">YM</strain>
    </source>
</reference>
<evidence type="ECO:0000313" key="6">
    <source>
        <dbReference type="Proteomes" id="UP000072904"/>
    </source>
</evidence>
<dbReference type="EMBL" id="LK934635">
    <property type="protein sequence ID" value="CDU17123.1"/>
    <property type="molecule type" value="Genomic_DNA"/>
</dbReference>
<dbReference type="OrthoDB" id="373276at2759"/>
<dbReference type="KEGG" id="pyo:PY17X_0700400"/>
<dbReference type="VEuPathDB" id="PlasmoDB:PYYM_0700100"/>
<feature type="compositionally biased region" description="Polar residues" evidence="1">
    <location>
        <begin position="354"/>
        <end position="372"/>
    </location>
</feature>
<feature type="transmembrane region" description="Helical" evidence="2">
    <location>
        <begin position="725"/>
        <end position="745"/>
    </location>
</feature>
<sequence>MTRNVCEAFKSIEEYLPDDFSFEKNDIYTGTYNAYYHTNKETGNGKYETTGQTVSNATVLLFNKLFTGNKYIKSEDKNNEYITYIILWLSNKMKLIKTMNYGSVADFYVAFIRDSEKYNAYIDKINKSQNIMNLKIYRIRKLYELLNDLCNAITKYTKDPSICRNPSNCPDFFNFVNKWEKESKYLIKKTPKASDDKYYCDVLLTLKNAYEKYKQDNRIKNKLPEIEEIKEIYDCKKLCKDATSSKFLSVKPRDVLDEKNGLEKGKDILRYTDFVKNTFKTYSSFFSVMLTNNDNNLYKKVSPTLKKFYCKLKKFSGITVDNVNEPLKKIIEKYELDNCTSEEKAPGGEPPSANDPSSSQEDLPQDNSSKDNPSQSSLPPSLTLSSDKKTNTLQSSSELSKKTNSNKEDQGGLNKPVLSPVIKLKNPIFKVKINGIPGIYNNVLKKYKPFVFSFIFLLIPIALVIMYKYLPFGWGKKLKKKKKKKRAINMFGVNETEKRVINSTDRKKQAEMIINSSTQKKQDEKFINSYTQKKQDEKFINSYTQKKKDEEFINSYTQKKKDEKFINSYTQKKKDEKFINSYTQKKKDEEFINSYTQKKKDEKFINSYTQKKKDEKFINSSSQKKQDKKFINSSTRKKKSKKFINSTDRKKQVEIIINSSTQKKQDKKFINSSTQKKKDKKFTNLSTQKKQDKKLTNSSTQKKQTEQIINSIYWKKYPLLNIYKLMKTDPLPFIILFLLFIFYVYKRKYNSLE</sequence>
<dbReference type="GeneID" id="34859718"/>
<dbReference type="VEuPathDB" id="PlasmoDB:PY00748"/>
<dbReference type="VEuPathDB" id="PlasmoDB:PY17X_0700400"/>
<proteinExistence type="predicted"/>
<evidence type="ECO:0000313" key="3">
    <source>
        <dbReference type="EMBL" id="CDU17123.1"/>
    </source>
</evidence>
<dbReference type="RefSeq" id="XP_022811737.2">
    <property type="nucleotide sequence ID" value="XM_022955457.2"/>
</dbReference>
<reference evidence="4" key="3">
    <citation type="submission" date="2014-05" db="EMBL/GenBank/DDBJ databases">
        <authorList>
            <person name="Aslett M.A."/>
            <person name="De Silva N."/>
        </authorList>
    </citation>
    <scope>NUCLEOTIDE SEQUENCE</scope>
    <source>
        <strain evidence="4">17X</strain>
    </source>
</reference>
<evidence type="ECO:0000313" key="5">
    <source>
        <dbReference type="Proteomes" id="UP000072874"/>
    </source>
</evidence>
<feature type="region of interest" description="Disordered" evidence="1">
    <location>
        <begin position="340"/>
        <end position="416"/>
    </location>
</feature>
<dbReference type="VEuPathDB" id="PlasmoDB:Py17XNL_000704098"/>
<organism evidence="3 6">
    <name type="scientific">Plasmodium yoelii</name>
    <dbReference type="NCBI Taxonomy" id="5861"/>
    <lineage>
        <taxon>Eukaryota</taxon>
        <taxon>Sar</taxon>
        <taxon>Alveolata</taxon>
        <taxon>Apicomplexa</taxon>
        <taxon>Aconoidasida</taxon>
        <taxon>Haemosporida</taxon>
        <taxon>Plasmodiidae</taxon>
        <taxon>Plasmodium</taxon>
        <taxon>Plasmodium (Vinckeia)</taxon>
    </lineage>
</organism>
<dbReference type="EMBL" id="LM993661">
    <property type="protein sequence ID" value="VTZ76185.1"/>
    <property type="molecule type" value="Genomic_DNA"/>
</dbReference>
<reference evidence="5 6" key="1">
    <citation type="journal article" date="2014" name="BMC Biol.">
        <title>A comprehensive evaluation of rodent malaria parasite genomes and gene expression.</title>
        <authorList>
            <person name="Otto T.D."/>
            <person name="Bohme U."/>
            <person name="Jackson A.P."/>
            <person name="Hunt M."/>
            <person name="Franke-Fayard B."/>
            <person name="Hoeijmakers W.A."/>
            <person name="Religa A.A."/>
            <person name="Robertson L."/>
            <person name="Sanders M."/>
            <person name="Ogun S.A."/>
            <person name="Cunningham D."/>
            <person name="Erhart A."/>
            <person name="Billker O."/>
            <person name="Khan S.M."/>
            <person name="Stunnenberg H.G."/>
            <person name="Langhorne J."/>
            <person name="Holder A.A."/>
            <person name="Waters A.P."/>
            <person name="Newbold C.I."/>
            <person name="Pain A."/>
            <person name="Berriman M."/>
            <person name="Janse C.J."/>
        </authorList>
    </citation>
    <scope>NUCLEOTIDE SEQUENCE [LARGE SCALE GENOMIC DNA]</scope>
    <source>
        <strain evidence="4 5">17X</strain>
        <strain evidence="3 6">YM</strain>
    </source>
</reference>
<evidence type="ECO:0000256" key="1">
    <source>
        <dbReference type="SAM" id="MobiDB-lite"/>
    </source>
</evidence>
<accession>A0A077Y2S4</accession>
<keyword evidence="2" id="KW-0472">Membrane</keyword>
<dbReference type="AlphaFoldDB" id="A0A077Y2S4"/>
<feature type="compositionally biased region" description="Basic and acidic residues" evidence="1">
    <location>
        <begin position="399"/>
        <end position="410"/>
    </location>
</feature>
<gene>
    <name evidence="4" type="ORF">PY17X_0700400</name>
    <name evidence="3" type="ORF">PYYM_0700100</name>
</gene>